<accession>A0A7J7PAC5</accession>
<evidence type="ECO:0000313" key="4">
    <source>
        <dbReference type="Proteomes" id="UP000541444"/>
    </source>
</evidence>
<evidence type="ECO:0000313" key="3">
    <source>
        <dbReference type="EMBL" id="KAF6176377.1"/>
    </source>
</evidence>
<evidence type="ECO:0000313" key="2">
    <source>
        <dbReference type="EMBL" id="KAF6142433.1"/>
    </source>
</evidence>
<name>A0A7J7PAC5_9MAGN</name>
<protein>
    <submittedName>
        <fullName evidence="3">Uncharacterized protein</fullName>
    </submittedName>
</protein>
<sequence>MKTKKSWDQFPIPTGSFQLNKKSCTHSTSQLFDELQTPDESSKASTKMTSSRRCWFKCCSMKV</sequence>
<dbReference type="EMBL" id="JACGCM010000115">
    <property type="protein sequence ID" value="KAF6176377.1"/>
    <property type="molecule type" value="Genomic_DNA"/>
</dbReference>
<reference evidence="3 4" key="1">
    <citation type="journal article" date="2020" name="IScience">
        <title>Genome Sequencing of the Endangered Kingdonia uniflora (Circaeasteraceae, Ranunculales) Reveals Potential Mechanisms of Evolutionary Specialization.</title>
        <authorList>
            <person name="Sun Y."/>
            <person name="Deng T."/>
            <person name="Zhang A."/>
            <person name="Moore M.J."/>
            <person name="Landis J.B."/>
            <person name="Lin N."/>
            <person name="Zhang H."/>
            <person name="Zhang X."/>
            <person name="Huang J."/>
            <person name="Zhang X."/>
            <person name="Sun H."/>
            <person name="Wang H."/>
        </authorList>
    </citation>
    <scope>NUCLEOTIDE SEQUENCE [LARGE SCALE GENOMIC DNA]</scope>
    <source>
        <strain evidence="3">TB1705</strain>
        <tissue evidence="3">Leaf</tissue>
    </source>
</reference>
<dbReference type="Proteomes" id="UP000541444">
    <property type="component" value="Unassembled WGS sequence"/>
</dbReference>
<dbReference type="EMBL" id="JACGCM010002257">
    <property type="protein sequence ID" value="KAF6142433.1"/>
    <property type="molecule type" value="Genomic_DNA"/>
</dbReference>
<evidence type="ECO:0000313" key="1">
    <source>
        <dbReference type="EMBL" id="KAF6142432.1"/>
    </source>
</evidence>
<organism evidence="3 4">
    <name type="scientific">Kingdonia uniflora</name>
    <dbReference type="NCBI Taxonomy" id="39325"/>
    <lineage>
        <taxon>Eukaryota</taxon>
        <taxon>Viridiplantae</taxon>
        <taxon>Streptophyta</taxon>
        <taxon>Embryophyta</taxon>
        <taxon>Tracheophyta</taxon>
        <taxon>Spermatophyta</taxon>
        <taxon>Magnoliopsida</taxon>
        <taxon>Ranunculales</taxon>
        <taxon>Circaeasteraceae</taxon>
        <taxon>Kingdonia</taxon>
    </lineage>
</organism>
<comment type="caution">
    <text evidence="3">The sequence shown here is derived from an EMBL/GenBank/DDBJ whole genome shotgun (WGS) entry which is preliminary data.</text>
</comment>
<keyword evidence="4" id="KW-1185">Reference proteome</keyword>
<dbReference type="EMBL" id="JACGCM010002257">
    <property type="protein sequence ID" value="KAF6142432.1"/>
    <property type="molecule type" value="Genomic_DNA"/>
</dbReference>
<gene>
    <name evidence="1" type="ORF">GIB67_009239</name>
    <name evidence="2" type="ORF">GIB67_009240</name>
    <name evidence="3" type="ORF">GIB67_011166</name>
</gene>
<dbReference type="AlphaFoldDB" id="A0A7J7PAC5"/>
<proteinExistence type="predicted"/>